<proteinExistence type="inferred from homology"/>
<dbReference type="SFLD" id="SFLDG01065">
    <property type="entry name" value="anaerobic_coproporphyrinogen-I"/>
    <property type="match status" value="1"/>
</dbReference>
<organism evidence="4 5">
    <name type="scientific">Candidatus Cryptobacteroides merdipullorum</name>
    <dbReference type="NCBI Taxonomy" id="2840771"/>
    <lineage>
        <taxon>Bacteria</taxon>
        <taxon>Pseudomonadati</taxon>
        <taxon>Bacteroidota</taxon>
        <taxon>Bacteroidia</taxon>
        <taxon>Bacteroidales</taxon>
        <taxon>Candidatus Cryptobacteroides</taxon>
    </lineage>
</organism>
<dbReference type="InterPro" id="IPR058240">
    <property type="entry name" value="rSAM_sf"/>
</dbReference>
<evidence type="ECO:0000259" key="3">
    <source>
        <dbReference type="PROSITE" id="PS51918"/>
    </source>
</evidence>
<dbReference type="SUPFAM" id="SSF102114">
    <property type="entry name" value="Radical SAM enzymes"/>
    <property type="match status" value="1"/>
</dbReference>
<reference evidence="4" key="2">
    <citation type="journal article" date="2021" name="PeerJ">
        <title>Extensive microbial diversity within the chicken gut microbiome revealed by metagenomics and culture.</title>
        <authorList>
            <person name="Gilroy R."/>
            <person name="Ravi A."/>
            <person name="Getino M."/>
            <person name="Pursley I."/>
            <person name="Horton D.L."/>
            <person name="Alikhan N.F."/>
            <person name="Baker D."/>
            <person name="Gharbi K."/>
            <person name="Hall N."/>
            <person name="Watson M."/>
            <person name="Adriaenssens E.M."/>
            <person name="Foster-Nyarko E."/>
            <person name="Jarju S."/>
            <person name="Secka A."/>
            <person name="Antonio M."/>
            <person name="Oren A."/>
            <person name="Chaudhuri R.R."/>
            <person name="La Ragione R."/>
            <person name="Hildebrand F."/>
            <person name="Pallen M.J."/>
        </authorList>
    </citation>
    <scope>NUCLEOTIDE SEQUENCE</scope>
    <source>
        <strain evidence="4">ChiHecec2B26-709</strain>
    </source>
</reference>
<evidence type="ECO:0000256" key="2">
    <source>
        <dbReference type="SAM" id="MobiDB-lite"/>
    </source>
</evidence>
<protein>
    <submittedName>
        <fullName evidence="4">Coproporphyrinogen III oxidase family protein</fullName>
    </submittedName>
</protein>
<evidence type="ECO:0000313" key="4">
    <source>
        <dbReference type="EMBL" id="HIT46445.1"/>
    </source>
</evidence>
<name>A0A9D1GMV8_9BACT</name>
<dbReference type="Pfam" id="PF04055">
    <property type="entry name" value="Radical_SAM"/>
    <property type="match status" value="1"/>
</dbReference>
<dbReference type="PANTHER" id="PTHR13932">
    <property type="entry name" value="COPROPORPHYRINIGEN III OXIDASE"/>
    <property type="match status" value="1"/>
</dbReference>
<dbReference type="SMART" id="SM00729">
    <property type="entry name" value="Elp3"/>
    <property type="match status" value="1"/>
</dbReference>
<dbReference type="Proteomes" id="UP000886881">
    <property type="component" value="Unassembled WGS sequence"/>
</dbReference>
<feature type="region of interest" description="Disordered" evidence="2">
    <location>
        <begin position="333"/>
        <end position="352"/>
    </location>
</feature>
<dbReference type="EMBL" id="DVLC01000022">
    <property type="protein sequence ID" value="HIT46445.1"/>
    <property type="molecule type" value="Genomic_DNA"/>
</dbReference>
<dbReference type="SFLD" id="SFLDS00029">
    <property type="entry name" value="Radical_SAM"/>
    <property type="match status" value="1"/>
</dbReference>
<sequence length="378" mass="41518">MIYVHVPFCRSFCIYCDFYSEIACRGRDAGLVGRYVEELCSEIRRRRQEIAPAAGVNTLYIGGGTPSVLPPSAFERVLEELDGGRYDEFTVEVNPEDIVEKGASYVQDLIKLGVNRFSMGVQSLDDGILRWMRRRHDAGAARKAFGILREAGAENVSLDLIFGLSQMSLDLLSGTLDGICGLHPEHVSAYQLSVEEGSDLAAMVSAGRYIEAPEELCAAQYGRICERLDSAGYVHYEISNWALPGREAVHNSAYWTRAPYVGFGPGAHSFDGVRRSWNSREASGWSLSGELLGEAEAREERIMLGLRTSRGIPSGWCRPEDLRRCLSDGSLVSASEGRTQGEPADGENAGIIADGLPPRVRIPESRWFVSDDIISGLI</sequence>
<feature type="domain" description="Radical SAM core" evidence="3">
    <location>
        <begin position="1"/>
        <end position="237"/>
    </location>
</feature>
<dbReference type="PANTHER" id="PTHR13932:SF5">
    <property type="entry name" value="RADICAL S-ADENOSYL METHIONINE DOMAIN-CONTAINING PROTEIN 1, MITOCHONDRIAL"/>
    <property type="match status" value="1"/>
</dbReference>
<accession>A0A9D1GMV8</accession>
<reference evidence="4" key="1">
    <citation type="submission" date="2020-10" db="EMBL/GenBank/DDBJ databases">
        <authorList>
            <person name="Gilroy R."/>
        </authorList>
    </citation>
    <scope>NUCLEOTIDE SEQUENCE</scope>
    <source>
        <strain evidence="4">ChiHecec2B26-709</strain>
    </source>
</reference>
<dbReference type="GO" id="GO:0004109">
    <property type="term" value="F:coproporphyrinogen oxidase activity"/>
    <property type="evidence" value="ECO:0007669"/>
    <property type="project" value="InterPro"/>
</dbReference>
<dbReference type="GO" id="GO:0005737">
    <property type="term" value="C:cytoplasm"/>
    <property type="evidence" value="ECO:0007669"/>
    <property type="project" value="InterPro"/>
</dbReference>
<dbReference type="InterPro" id="IPR007197">
    <property type="entry name" value="rSAM"/>
</dbReference>
<dbReference type="GO" id="GO:0051539">
    <property type="term" value="F:4 iron, 4 sulfur cluster binding"/>
    <property type="evidence" value="ECO:0007669"/>
    <property type="project" value="InterPro"/>
</dbReference>
<dbReference type="GO" id="GO:0006779">
    <property type="term" value="P:porphyrin-containing compound biosynthetic process"/>
    <property type="evidence" value="ECO:0007669"/>
    <property type="project" value="InterPro"/>
</dbReference>
<comment type="caution">
    <text evidence="4">The sequence shown here is derived from an EMBL/GenBank/DDBJ whole genome shotgun (WGS) entry which is preliminary data.</text>
</comment>
<dbReference type="InterPro" id="IPR034505">
    <property type="entry name" value="Coproporphyrinogen-III_oxidase"/>
</dbReference>
<dbReference type="CDD" id="cd01335">
    <property type="entry name" value="Radical_SAM"/>
    <property type="match status" value="1"/>
</dbReference>
<dbReference type="Gene3D" id="3.80.30.20">
    <property type="entry name" value="tm_1862 like domain"/>
    <property type="match status" value="1"/>
</dbReference>
<dbReference type="SFLD" id="SFLDF00562">
    <property type="entry name" value="HemN-like__clustered_with_heat"/>
    <property type="match status" value="1"/>
</dbReference>
<gene>
    <name evidence="4" type="ORF">IAC35_01145</name>
</gene>
<dbReference type="InterPro" id="IPR004559">
    <property type="entry name" value="HemW-like"/>
</dbReference>
<dbReference type="AlphaFoldDB" id="A0A9D1GMV8"/>
<evidence type="ECO:0000313" key="5">
    <source>
        <dbReference type="Proteomes" id="UP000886881"/>
    </source>
</evidence>
<dbReference type="InterPro" id="IPR023404">
    <property type="entry name" value="rSAM_horseshoe"/>
</dbReference>
<comment type="similarity">
    <text evidence="1">Belongs to the anaerobic coproporphyrinogen-III oxidase family. HemW subfamily.</text>
</comment>
<dbReference type="InterPro" id="IPR006638">
    <property type="entry name" value="Elp3/MiaA/NifB-like_rSAM"/>
</dbReference>
<evidence type="ECO:0000256" key="1">
    <source>
        <dbReference type="ARBA" id="ARBA00006100"/>
    </source>
</evidence>
<dbReference type="PROSITE" id="PS51918">
    <property type="entry name" value="RADICAL_SAM"/>
    <property type="match status" value="1"/>
</dbReference>